<sequence>MKALLATPLHTGSAEREFINGLLEAHGLYAGWTCLEGQANISRARDLLAAQFLASDCTTLVFIDGDIGFTRADLERLLASPFAITGGLYPRKSASLKWVCAPQPEDLPPVPGHPDYRRVRRMGTGFLRIERSAFEKMVAHGQIPDYPMNEGRIRHFFPTGMLNGEFLSEDYYFCELAAQAGLGVYLDTRIRLRHVGRSVYRRADDAER</sequence>
<proteinExistence type="predicted"/>
<evidence type="ECO:0000313" key="2">
    <source>
        <dbReference type="Proteomes" id="UP000588068"/>
    </source>
</evidence>
<dbReference type="InterPro" id="IPR029044">
    <property type="entry name" value="Nucleotide-diphossugar_trans"/>
</dbReference>
<accession>A0A841HGF0</accession>
<keyword evidence="2" id="KW-1185">Reference proteome</keyword>
<protein>
    <recommendedName>
        <fullName evidence="3">Glycosyltransferase</fullName>
    </recommendedName>
</protein>
<reference evidence="1 2" key="1">
    <citation type="submission" date="2020-08" db="EMBL/GenBank/DDBJ databases">
        <title>Genomic Encyclopedia of Type Strains, Phase IV (KMG-IV): sequencing the most valuable type-strain genomes for metagenomic binning, comparative biology and taxonomic classification.</title>
        <authorList>
            <person name="Goeker M."/>
        </authorList>
    </citation>
    <scope>NUCLEOTIDE SEQUENCE [LARGE SCALE GENOMIC DNA]</scope>
    <source>
        <strain evidence="1 2">DSM 26723</strain>
    </source>
</reference>
<dbReference type="Proteomes" id="UP000588068">
    <property type="component" value="Unassembled WGS sequence"/>
</dbReference>
<dbReference type="AlphaFoldDB" id="A0A841HGF0"/>
<name>A0A841HGF0_9GAMM</name>
<dbReference type="SUPFAM" id="SSF53448">
    <property type="entry name" value="Nucleotide-diphospho-sugar transferases"/>
    <property type="match status" value="1"/>
</dbReference>
<comment type="caution">
    <text evidence="1">The sequence shown here is derived from an EMBL/GenBank/DDBJ whole genome shotgun (WGS) entry which is preliminary data.</text>
</comment>
<dbReference type="RefSeq" id="WP_184329740.1">
    <property type="nucleotide sequence ID" value="NZ_JACHHZ010000001.1"/>
</dbReference>
<evidence type="ECO:0000313" key="1">
    <source>
        <dbReference type="EMBL" id="MBB6091977.1"/>
    </source>
</evidence>
<dbReference type="Gene3D" id="3.90.550.40">
    <property type="match status" value="1"/>
</dbReference>
<gene>
    <name evidence="1" type="ORF">HNQ60_000823</name>
</gene>
<dbReference type="EMBL" id="JACHHZ010000001">
    <property type="protein sequence ID" value="MBB6091977.1"/>
    <property type="molecule type" value="Genomic_DNA"/>
</dbReference>
<evidence type="ECO:0008006" key="3">
    <source>
        <dbReference type="Google" id="ProtNLM"/>
    </source>
</evidence>
<organism evidence="1 2">
    <name type="scientific">Povalibacter uvarum</name>
    <dbReference type="NCBI Taxonomy" id="732238"/>
    <lineage>
        <taxon>Bacteria</taxon>
        <taxon>Pseudomonadati</taxon>
        <taxon>Pseudomonadota</taxon>
        <taxon>Gammaproteobacteria</taxon>
        <taxon>Steroidobacterales</taxon>
        <taxon>Steroidobacteraceae</taxon>
        <taxon>Povalibacter</taxon>
    </lineage>
</organism>